<dbReference type="InterPro" id="IPR023393">
    <property type="entry name" value="START-like_dom_sf"/>
</dbReference>
<protein>
    <submittedName>
        <fullName evidence="3">SRPBCC domain-containing protein</fullName>
    </submittedName>
</protein>
<dbReference type="CDD" id="cd07814">
    <property type="entry name" value="SRPBCC_CalC_Aha1-like"/>
    <property type="match status" value="1"/>
</dbReference>
<proteinExistence type="inferred from homology"/>
<feature type="domain" description="Activator of Hsp90 ATPase homologue 1/2-like C-terminal" evidence="2">
    <location>
        <begin position="21"/>
        <end position="141"/>
    </location>
</feature>
<reference evidence="3 4" key="1">
    <citation type="submission" date="2023-12" db="EMBL/GenBank/DDBJ databases">
        <title>the genome sequence of Hyalangium sp. s54d21.</title>
        <authorList>
            <person name="Zhang X."/>
        </authorList>
    </citation>
    <scope>NUCLEOTIDE SEQUENCE [LARGE SCALE GENOMIC DNA]</scope>
    <source>
        <strain evidence="4">s54d21</strain>
    </source>
</reference>
<evidence type="ECO:0000256" key="1">
    <source>
        <dbReference type="ARBA" id="ARBA00006817"/>
    </source>
</evidence>
<comment type="caution">
    <text evidence="3">The sequence shown here is derived from an EMBL/GenBank/DDBJ whole genome shotgun (WGS) entry which is preliminary data.</text>
</comment>
<name>A0ABU5GYN0_9BACT</name>
<dbReference type="Gene3D" id="3.30.530.20">
    <property type="match status" value="1"/>
</dbReference>
<gene>
    <name evidence="3" type="ORF">SYV04_07210</name>
</gene>
<evidence type="ECO:0000313" key="3">
    <source>
        <dbReference type="EMBL" id="MDY7226166.1"/>
    </source>
</evidence>
<dbReference type="InterPro" id="IPR013538">
    <property type="entry name" value="ASHA1/2-like_C"/>
</dbReference>
<sequence length="145" mass="16036">MMFSLNPATESALYLTRTFNVSKDKVMKAWLEAGALQKWWGPAASMDWKPKVGNTFRFDYPLVTGEKSAVVGEFRDISDDMLVLSWVGEGGKKALGGTLVTVEFRKVGKGTELALTHELLPTGTARDAQRTEWLGRLERLGQSLA</sequence>
<comment type="similarity">
    <text evidence="1">Belongs to the AHA1 family.</text>
</comment>
<dbReference type="RefSeq" id="WP_321544887.1">
    <property type="nucleotide sequence ID" value="NZ_JAXIVS010000002.1"/>
</dbReference>
<organism evidence="3 4">
    <name type="scientific">Hyalangium rubrum</name>
    <dbReference type="NCBI Taxonomy" id="3103134"/>
    <lineage>
        <taxon>Bacteria</taxon>
        <taxon>Pseudomonadati</taxon>
        <taxon>Myxococcota</taxon>
        <taxon>Myxococcia</taxon>
        <taxon>Myxococcales</taxon>
        <taxon>Cystobacterineae</taxon>
        <taxon>Archangiaceae</taxon>
        <taxon>Hyalangium</taxon>
    </lineage>
</organism>
<keyword evidence="4" id="KW-1185">Reference proteome</keyword>
<accession>A0ABU5GYN0</accession>
<dbReference type="SUPFAM" id="SSF55961">
    <property type="entry name" value="Bet v1-like"/>
    <property type="match status" value="1"/>
</dbReference>
<dbReference type="Pfam" id="PF08327">
    <property type="entry name" value="AHSA1"/>
    <property type="match status" value="1"/>
</dbReference>
<evidence type="ECO:0000313" key="4">
    <source>
        <dbReference type="Proteomes" id="UP001291309"/>
    </source>
</evidence>
<dbReference type="EMBL" id="JAXIVS010000002">
    <property type="protein sequence ID" value="MDY7226166.1"/>
    <property type="molecule type" value="Genomic_DNA"/>
</dbReference>
<evidence type="ECO:0000259" key="2">
    <source>
        <dbReference type="Pfam" id="PF08327"/>
    </source>
</evidence>
<dbReference type="Proteomes" id="UP001291309">
    <property type="component" value="Unassembled WGS sequence"/>
</dbReference>